<feature type="transmembrane region" description="Helical" evidence="7">
    <location>
        <begin position="293"/>
        <end position="317"/>
    </location>
</feature>
<evidence type="ECO:0000256" key="6">
    <source>
        <dbReference type="ARBA" id="ARBA00023136"/>
    </source>
</evidence>
<evidence type="ECO:0000256" key="5">
    <source>
        <dbReference type="ARBA" id="ARBA00022989"/>
    </source>
</evidence>
<feature type="transmembrane region" description="Helical" evidence="7">
    <location>
        <begin position="79"/>
        <end position="102"/>
    </location>
</feature>
<dbReference type="PIRSF" id="PIRSF004810">
    <property type="entry name" value="ChrA"/>
    <property type="match status" value="1"/>
</dbReference>
<comment type="similarity">
    <text evidence="2">Belongs to the chromate ion transporter (CHR) (TC 2.A.51) family.</text>
</comment>
<keyword evidence="3" id="KW-1003">Cell membrane</keyword>
<keyword evidence="6 7" id="KW-0472">Membrane</keyword>
<keyword evidence="5 7" id="KW-1133">Transmembrane helix</keyword>
<dbReference type="Proteomes" id="UP001549099">
    <property type="component" value="Unassembled WGS sequence"/>
</dbReference>
<comment type="caution">
    <text evidence="8">The sequence shown here is derived from an EMBL/GenBank/DDBJ whole genome shotgun (WGS) entry which is preliminary data.</text>
</comment>
<dbReference type="RefSeq" id="WP_354198565.1">
    <property type="nucleotide sequence ID" value="NZ_JBEPLW010000024.1"/>
</dbReference>
<keyword evidence="9" id="KW-1185">Reference proteome</keyword>
<feature type="transmembrane region" description="Helical" evidence="7">
    <location>
        <begin position="145"/>
        <end position="178"/>
    </location>
</feature>
<feature type="transmembrane region" description="Helical" evidence="7">
    <location>
        <begin position="353"/>
        <end position="371"/>
    </location>
</feature>
<evidence type="ECO:0000313" key="9">
    <source>
        <dbReference type="Proteomes" id="UP001549099"/>
    </source>
</evidence>
<dbReference type="PANTHER" id="PTHR33567">
    <property type="entry name" value="CHROMATE ION TRANSPORTER (EUROFUNG)"/>
    <property type="match status" value="1"/>
</dbReference>
<dbReference type="EMBL" id="JBEPLW010000024">
    <property type="protein sequence ID" value="MET3576483.1"/>
    <property type="molecule type" value="Genomic_DNA"/>
</dbReference>
<evidence type="ECO:0000256" key="3">
    <source>
        <dbReference type="ARBA" id="ARBA00022475"/>
    </source>
</evidence>
<evidence type="ECO:0000256" key="2">
    <source>
        <dbReference type="ARBA" id="ARBA00005262"/>
    </source>
</evidence>
<reference evidence="8 9" key="1">
    <citation type="submission" date="2024-06" db="EMBL/GenBank/DDBJ databases">
        <title>Genomic Encyclopedia of Type Strains, Phase IV (KMG-IV): sequencing the most valuable type-strain genomes for metagenomic binning, comparative biology and taxonomic classification.</title>
        <authorList>
            <person name="Goeker M."/>
        </authorList>
    </citation>
    <scope>NUCLEOTIDE SEQUENCE [LARGE SCALE GENOMIC DNA]</scope>
    <source>
        <strain evidence="8 9">DSM 26128</strain>
    </source>
</reference>
<feature type="transmembrane region" description="Helical" evidence="7">
    <location>
        <begin position="329"/>
        <end position="347"/>
    </location>
</feature>
<protein>
    <submittedName>
        <fullName evidence="8">Chromate transporter</fullName>
    </submittedName>
</protein>
<evidence type="ECO:0000256" key="7">
    <source>
        <dbReference type="SAM" id="Phobius"/>
    </source>
</evidence>
<name>A0ABV2GDY8_9BACL</name>
<proteinExistence type="inferred from homology"/>
<evidence type="ECO:0000313" key="8">
    <source>
        <dbReference type="EMBL" id="MET3576483.1"/>
    </source>
</evidence>
<dbReference type="InterPro" id="IPR014047">
    <property type="entry name" value="Chr_Tranpt_l_chain"/>
</dbReference>
<feature type="transmembrane region" description="Helical" evidence="7">
    <location>
        <begin position="224"/>
        <end position="247"/>
    </location>
</feature>
<evidence type="ECO:0000256" key="1">
    <source>
        <dbReference type="ARBA" id="ARBA00004651"/>
    </source>
</evidence>
<accession>A0ABV2GDY8</accession>
<comment type="subcellular location">
    <subcellularLocation>
        <location evidence="1">Cell membrane</location>
        <topology evidence="1">Multi-pass membrane protein</topology>
    </subcellularLocation>
</comment>
<dbReference type="Pfam" id="PF02417">
    <property type="entry name" value="Chromate_transp"/>
    <property type="match status" value="2"/>
</dbReference>
<keyword evidence="4 7" id="KW-0812">Transmembrane</keyword>
<dbReference type="InterPro" id="IPR003370">
    <property type="entry name" value="Chromate_transpt"/>
</dbReference>
<feature type="transmembrane region" description="Helical" evidence="7">
    <location>
        <begin position="114"/>
        <end position="133"/>
    </location>
</feature>
<sequence>MEKKNGGRYGEILWTSLKLGLTSFGGPAAHLGYFRDEYVKKKKWLDDRAYADLVALCQFLPGPASSQVGIGIGLMRGGLAGAFLSWFGFTMPSVVLLVLFAWLVGGGTGFDTGWIRGLKIVAVPIVIHALIGMGRNLTPDLPRLLIAAVAAAGVLIVRTAAGQIGFIVLAGAAGYLIYRNRPPSGKEEGEVPVAVSRKTGIAAWLIFVLLLIALPAVRTAANHVLAVILDVFYRVGSIVFGGGHVVLPMLEREVVPAGYMGTETFIAGYGAAQAVPGPLFTLSAYIGTIMDGIPGALVAVGAMFLPSFLLVVGMLPFWSVLRKKSWLKAALLGVNAAVVGILFSALIDPVIPSSIFSVWDAGVAAVALILLQFAKQPPWLVVLVSGVLGAAIHLFLG</sequence>
<gene>
    <name evidence="8" type="ORF">ABID49_002401</name>
</gene>
<dbReference type="NCBIfam" id="TIGR00937">
    <property type="entry name" value="2A51"/>
    <property type="match status" value="1"/>
</dbReference>
<evidence type="ECO:0000256" key="4">
    <source>
        <dbReference type="ARBA" id="ARBA00022692"/>
    </source>
</evidence>
<feature type="transmembrane region" description="Helical" evidence="7">
    <location>
        <begin position="198"/>
        <end position="217"/>
    </location>
</feature>
<feature type="transmembrane region" description="Helical" evidence="7">
    <location>
        <begin position="378"/>
        <end position="396"/>
    </location>
</feature>
<organism evidence="8 9">
    <name type="scientific">Bhargavaea ullalensis</name>
    <dbReference type="NCBI Taxonomy" id="1265685"/>
    <lineage>
        <taxon>Bacteria</taxon>
        <taxon>Bacillati</taxon>
        <taxon>Bacillota</taxon>
        <taxon>Bacilli</taxon>
        <taxon>Bacillales</taxon>
        <taxon>Caryophanaceae</taxon>
        <taxon>Bhargavaea</taxon>
    </lineage>
</organism>
<dbReference type="PANTHER" id="PTHR33567:SF3">
    <property type="entry name" value="CHROMATE ION TRANSPORTER (EUROFUNG)"/>
    <property type="match status" value="1"/>
</dbReference>
<feature type="transmembrane region" description="Helical" evidence="7">
    <location>
        <begin position="12"/>
        <end position="34"/>
    </location>
</feature>